<dbReference type="STRING" id="655015.B1812_09175"/>
<dbReference type="PROSITE" id="PS50113">
    <property type="entry name" value="PAC"/>
    <property type="match status" value="1"/>
</dbReference>
<dbReference type="EC" id="2.7.13.3" evidence="2"/>
<dbReference type="Pfam" id="PF02518">
    <property type="entry name" value="HATPase_c"/>
    <property type="match status" value="1"/>
</dbReference>
<dbReference type="Pfam" id="PF00512">
    <property type="entry name" value="HisKA"/>
    <property type="match status" value="1"/>
</dbReference>
<feature type="domain" description="PAC" evidence="8">
    <location>
        <begin position="86"/>
        <end position="136"/>
    </location>
</feature>
<keyword evidence="3" id="KW-0597">Phosphoprotein</keyword>
<evidence type="ECO:0000256" key="5">
    <source>
        <dbReference type="ARBA" id="ARBA00022777"/>
    </source>
</evidence>
<evidence type="ECO:0000256" key="1">
    <source>
        <dbReference type="ARBA" id="ARBA00000085"/>
    </source>
</evidence>
<protein>
    <recommendedName>
        <fullName evidence="2">histidine kinase</fullName>
        <ecNumber evidence="2">2.7.13.3</ecNumber>
    </recommendedName>
</protein>
<dbReference type="EMBL" id="CP019948">
    <property type="protein sequence ID" value="ARN81225.1"/>
    <property type="molecule type" value="Genomic_DNA"/>
</dbReference>
<dbReference type="InterPro" id="IPR052162">
    <property type="entry name" value="Sensor_kinase/Photoreceptor"/>
</dbReference>
<dbReference type="SUPFAM" id="SSF55874">
    <property type="entry name" value="ATPase domain of HSP90 chaperone/DNA topoisomerase II/histidine kinase"/>
    <property type="match status" value="1"/>
</dbReference>
<dbReference type="SMART" id="SM00388">
    <property type="entry name" value="HisKA"/>
    <property type="match status" value="1"/>
</dbReference>
<dbReference type="PROSITE" id="PS50109">
    <property type="entry name" value="HIS_KIN"/>
    <property type="match status" value="1"/>
</dbReference>
<dbReference type="PANTHER" id="PTHR43304:SF1">
    <property type="entry name" value="PAC DOMAIN-CONTAINING PROTEIN"/>
    <property type="match status" value="1"/>
</dbReference>
<evidence type="ECO:0000313" key="10">
    <source>
        <dbReference type="Proteomes" id="UP000193978"/>
    </source>
</evidence>
<dbReference type="Gene3D" id="3.30.450.20">
    <property type="entry name" value="PAS domain"/>
    <property type="match status" value="1"/>
</dbReference>
<dbReference type="AlphaFoldDB" id="A0A1W6MUG9"/>
<dbReference type="PROSITE" id="PS50112">
    <property type="entry name" value="PAS"/>
    <property type="match status" value="1"/>
</dbReference>
<reference evidence="9 10" key="1">
    <citation type="submission" date="2017-02" db="EMBL/GenBank/DDBJ databases">
        <authorList>
            <person name="Peterson S.W."/>
        </authorList>
    </citation>
    <scope>NUCLEOTIDE SEQUENCE [LARGE SCALE GENOMIC DNA]</scope>
    <source>
        <strain evidence="9 10">S285</strain>
    </source>
</reference>
<keyword evidence="5 9" id="KW-0418">Kinase</keyword>
<dbReference type="Gene3D" id="3.30.565.10">
    <property type="entry name" value="Histidine kinase-like ATPase, C-terminal domain"/>
    <property type="match status" value="1"/>
</dbReference>
<sequence>MTVDLLKEDDELFRLTIEAAPAAIIVADVEGRIRFANAEAVRVFGYEATELVGMPLNSLIPQNLRNHHTQLHRDFFRNPSKRAMGLGRDLRAVRRGGTEFPVEIGLTPIETVSETFVLATVLDISARREAEAALARRASELERANERLAQFAYVASHDLQEPLRKIAAFADFLDQAIEKSDRGEMSRAKDVIRSSALRARELVDDLLFYSRTINDVVTFDALDLRDEINLALEDLSQLISETGSEIDNRAPHLKFEADRMQFASLMQNIVSNAIKYRKPGETAKVLILVDPLEEGGARISIVDNGIGFETKYATMVFEPFKRLHSNAKYPGTGIGLAICKSIADRHGWSLSIESEPGKGATFFITIPRLTNGSRQEEPRAKDPGDKA</sequence>
<dbReference type="SUPFAM" id="SSF47384">
    <property type="entry name" value="Homodimeric domain of signal transducing histidine kinase"/>
    <property type="match status" value="1"/>
</dbReference>
<dbReference type="InterPro" id="IPR013767">
    <property type="entry name" value="PAS_fold"/>
</dbReference>
<dbReference type="InterPro" id="IPR000014">
    <property type="entry name" value="PAS"/>
</dbReference>
<dbReference type="Pfam" id="PF00989">
    <property type="entry name" value="PAS"/>
    <property type="match status" value="1"/>
</dbReference>
<dbReference type="KEGG" id="mbry:B1812_09175"/>
<evidence type="ECO:0000259" key="6">
    <source>
        <dbReference type="PROSITE" id="PS50109"/>
    </source>
</evidence>
<dbReference type="SMART" id="SM00387">
    <property type="entry name" value="HATPase_c"/>
    <property type="match status" value="1"/>
</dbReference>
<comment type="catalytic activity">
    <reaction evidence="1">
        <text>ATP + protein L-histidine = ADP + protein N-phospho-L-histidine.</text>
        <dbReference type="EC" id="2.7.13.3"/>
    </reaction>
</comment>
<keyword evidence="4" id="KW-0808">Transferase</keyword>
<evidence type="ECO:0000256" key="3">
    <source>
        <dbReference type="ARBA" id="ARBA00022553"/>
    </source>
</evidence>
<dbReference type="InterPro" id="IPR005467">
    <property type="entry name" value="His_kinase_dom"/>
</dbReference>
<dbReference type="InterPro" id="IPR035965">
    <property type="entry name" value="PAS-like_dom_sf"/>
</dbReference>
<dbReference type="InterPro" id="IPR036890">
    <property type="entry name" value="HATPase_C_sf"/>
</dbReference>
<evidence type="ECO:0000259" key="8">
    <source>
        <dbReference type="PROSITE" id="PS50113"/>
    </source>
</evidence>
<dbReference type="Proteomes" id="UP000193978">
    <property type="component" value="Chromosome"/>
</dbReference>
<organism evidence="9 10">
    <name type="scientific">Methylocystis bryophila</name>
    <dbReference type="NCBI Taxonomy" id="655015"/>
    <lineage>
        <taxon>Bacteria</taxon>
        <taxon>Pseudomonadati</taxon>
        <taxon>Pseudomonadota</taxon>
        <taxon>Alphaproteobacteria</taxon>
        <taxon>Hyphomicrobiales</taxon>
        <taxon>Methylocystaceae</taxon>
        <taxon>Methylocystis</taxon>
    </lineage>
</organism>
<dbReference type="PRINTS" id="PR00344">
    <property type="entry name" value="BCTRLSENSOR"/>
</dbReference>
<accession>A0A1W6MUG9</accession>
<dbReference type="CDD" id="cd00082">
    <property type="entry name" value="HisKA"/>
    <property type="match status" value="1"/>
</dbReference>
<dbReference type="SUPFAM" id="SSF55785">
    <property type="entry name" value="PYP-like sensor domain (PAS domain)"/>
    <property type="match status" value="1"/>
</dbReference>
<dbReference type="SMART" id="SM00091">
    <property type="entry name" value="PAS"/>
    <property type="match status" value="1"/>
</dbReference>
<dbReference type="InterPro" id="IPR000700">
    <property type="entry name" value="PAS-assoc_C"/>
</dbReference>
<dbReference type="GO" id="GO:0000155">
    <property type="term" value="F:phosphorelay sensor kinase activity"/>
    <property type="evidence" value="ECO:0007669"/>
    <property type="project" value="InterPro"/>
</dbReference>
<proteinExistence type="predicted"/>
<evidence type="ECO:0000256" key="4">
    <source>
        <dbReference type="ARBA" id="ARBA00022679"/>
    </source>
</evidence>
<dbReference type="CDD" id="cd00130">
    <property type="entry name" value="PAS"/>
    <property type="match status" value="1"/>
</dbReference>
<dbReference type="PANTHER" id="PTHR43304">
    <property type="entry name" value="PHYTOCHROME-LIKE PROTEIN CPH1"/>
    <property type="match status" value="1"/>
</dbReference>
<evidence type="ECO:0000259" key="7">
    <source>
        <dbReference type="PROSITE" id="PS50112"/>
    </source>
</evidence>
<keyword evidence="10" id="KW-1185">Reference proteome</keyword>
<dbReference type="NCBIfam" id="TIGR00229">
    <property type="entry name" value="sensory_box"/>
    <property type="match status" value="1"/>
</dbReference>
<dbReference type="InterPro" id="IPR003594">
    <property type="entry name" value="HATPase_dom"/>
</dbReference>
<feature type="domain" description="PAS" evidence="7">
    <location>
        <begin position="9"/>
        <end position="53"/>
    </location>
</feature>
<dbReference type="Gene3D" id="1.10.287.130">
    <property type="match status" value="1"/>
</dbReference>
<gene>
    <name evidence="9" type="ORF">B1812_09175</name>
</gene>
<evidence type="ECO:0000313" key="9">
    <source>
        <dbReference type="EMBL" id="ARN81225.1"/>
    </source>
</evidence>
<evidence type="ECO:0000256" key="2">
    <source>
        <dbReference type="ARBA" id="ARBA00012438"/>
    </source>
</evidence>
<dbReference type="OrthoDB" id="9789238at2"/>
<name>A0A1W6MUG9_9HYPH</name>
<dbReference type="InterPro" id="IPR003661">
    <property type="entry name" value="HisK_dim/P_dom"/>
</dbReference>
<feature type="domain" description="Histidine kinase" evidence="6">
    <location>
        <begin position="154"/>
        <end position="370"/>
    </location>
</feature>
<dbReference type="InterPro" id="IPR004358">
    <property type="entry name" value="Sig_transdc_His_kin-like_C"/>
</dbReference>
<dbReference type="InterPro" id="IPR036097">
    <property type="entry name" value="HisK_dim/P_sf"/>
</dbReference>
<dbReference type="GO" id="GO:0006355">
    <property type="term" value="P:regulation of DNA-templated transcription"/>
    <property type="evidence" value="ECO:0007669"/>
    <property type="project" value="InterPro"/>
</dbReference>